<feature type="transmembrane region" description="Helical" evidence="13">
    <location>
        <begin position="134"/>
        <end position="153"/>
    </location>
</feature>
<dbReference type="Pfam" id="PF00060">
    <property type="entry name" value="Lig_chan"/>
    <property type="match status" value="1"/>
</dbReference>
<dbReference type="InterPro" id="IPR001320">
    <property type="entry name" value="Iontro_rcpt_C"/>
</dbReference>
<accession>A0AAE1Q4Q9</accession>
<evidence type="ECO:0000313" key="16">
    <source>
        <dbReference type="Proteomes" id="UP001292094"/>
    </source>
</evidence>
<protein>
    <recommendedName>
        <fullName evidence="14">Ionotropic glutamate receptor L-glutamate and glycine-binding domain-containing protein</fullName>
    </recommendedName>
</protein>
<keyword evidence="8 13" id="KW-0472">Membrane</keyword>
<dbReference type="GO" id="GO:0050906">
    <property type="term" value="P:detection of stimulus involved in sensory perception"/>
    <property type="evidence" value="ECO:0007669"/>
    <property type="project" value="UniProtKB-ARBA"/>
</dbReference>
<evidence type="ECO:0000256" key="1">
    <source>
        <dbReference type="ARBA" id="ARBA00004651"/>
    </source>
</evidence>
<evidence type="ECO:0000256" key="2">
    <source>
        <dbReference type="ARBA" id="ARBA00008685"/>
    </source>
</evidence>
<comment type="similarity">
    <text evidence="2">Belongs to the glutamate-gated ion channel (TC 1.A.10.1) family.</text>
</comment>
<comment type="caution">
    <text evidence="15">The sequence shown here is derived from an EMBL/GenBank/DDBJ whole genome shotgun (WGS) entry which is preliminary data.</text>
</comment>
<keyword evidence="10" id="KW-0325">Glycoprotein</keyword>
<keyword evidence="9" id="KW-0675">Receptor</keyword>
<keyword evidence="6 13" id="KW-1133">Transmembrane helix</keyword>
<keyword evidence="16" id="KW-1185">Reference proteome</keyword>
<dbReference type="GO" id="GO:0005886">
    <property type="term" value="C:plasma membrane"/>
    <property type="evidence" value="ECO:0007669"/>
    <property type="project" value="UniProtKB-SubCell"/>
</dbReference>
<evidence type="ECO:0000256" key="5">
    <source>
        <dbReference type="ARBA" id="ARBA00022692"/>
    </source>
</evidence>
<dbReference type="PANTHER" id="PTHR42643:SF24">
    <property type="entry name" value="IONOTROPIC RECEPTOR 60A"/>
    <property type="match status" value="1"/>
</dbReference>
<evidence type="ECO:0000256" key="7">
    <source>
        <dbReference type="ARBA" id="ARBA00023065"/>
    </source>
</evidence>
<keyword evidence="11" id="KW-1071">Ligand-gated ion channel</keyword>
<proteinExistence type="inferred from homology"/>
<name>A0AAE1Q4Q9_9EUCA</name>
<dbReference type="Gene3D" id="3.40.190.10">
    <property type="entry name" value="Periplasmic binding protein-like II"/>
    <property type="match status" value="1"/>
</dbReference>
<comment type="subcellular location">
    <subcellularLocation>
        <location evidence="1">Cell membrane</location>
        <topology evidence="1">Multi-pass membrane protein</topology>
    </subcellularLocation>
</comment>
<keyword evidence="3" id="KW-0813">Transport</keyword>
<dbReference type="InterPro" id="IPR052192">
    <property type="entry name" value="Insect_Ionotropic_Sensory_Rcpt"/>
</dbReference>
<dbReference type="EMBL" id="JAWZYT010000676">
    <property type="protein sequence ID" value="KAK4320319.1"/>
    <property type="molecule type" value="Genomic_DNA"/>
</dbReference>
<dbReference type="Pfam" id="PF10613">
    <property type="entry name" value="Lig_chan-Glu_bd"/>
    <property type="match status" value="1"/>
</dbReference>
<feature type="transmembrane region" description="Helical" evidence="13">
    <location>
        <begin position="195"/>
        <end position="214"/>
    </location>
</feature>
<evidence type="ECO:0000256" key="8">
    <source>
        <dbReference type="ARBA" id="ARBA00023136"/>
    </source>
</evidence>
<evidence type="ECO:0000256" key="11">
    <source>
        <dbReference type="ARBA" id="ARBA00023286"/>
    </source>
</evidence>
<sequence>MNLSWPLIQIACGPWTPFVIVTELADGGGIKAGGPLGLLLDLISKQLKFRYNLIPPIDGAWGVKKTDGNFTGMVGMLQRNEIEIALGPFFISWERAEVVDFSRGLYMDRQTLITPRAQLKGDVTGLIKPFTLKVWMMVFISAVSIMVIMVVLVKGEGYIIGYNPKMVVGHSAVWTLQTLTQESSHWLPRMDSGRLLVLTWLLASLVFMTSYSGILTSMLSVPRVTIPIDSLADLVAQSDLPWKLEAGAMMFNILADSPKPEYQETLRRINGTLDHCWADREDLVEGKFAAICDKTSQKTVMSWDFSTTGQCHLYIASEIIYFSQMSMAFRINSSYLAGTDRM</sequence>
<keyword evidence="5 13" id="KW-0812">Transmembrane</keyword>
<evidence type="ECO:0000313" key="15">
    <source>
        <dbReference type="EMBL" id="KAK4320319.1"/>
    </source>
</evidence>
<keyword evidence="4" id="KW-1003">Cell membrane</keyword>
<dbReference type="SMART" id="SM00918">
    <property type="entry name" value="Lig_chan-Glu_bd"/>
    <property type="match status" value="1"/>
</dbReference>
<dbReference type="InterPro" id="IPR019594">
    <property type="entry name" value="Glu/Gly-bd"/>
</dbReference>
<dbReference type="Proteomes" id="UP001292094">
    <property type="component" value="Unassembled WGS sequence"/>
</dbReference>
<evidence type="ECO:0000256" key="4">
    <source>
        <dbReference type="ARBA" id="ARBA00022475"/>
    </source>
</evidence>
<dbReference type="PANTHER" id="PTHR42643">
    <property type="entry name" value="IONOTROPIC RECEPTOR 20A-RELATED"/>
    <property type="match status" value="1"/>
</dbReference>
<evidence type="ECO:0000256" key="12">
    <source>
        <dbReference type="ARBA" id="ARBA00023303"/>
    </source>
</evidence>
<dbReference type="AlphaFoldDB" id="A0AAE1Q4Q9"/>
<evidence type="ECO:0000256" key="10">
    <source>
        <dbReference type="ARBA" id="ARBA00023180"/>
    </source>
</evidence>
<feature type="domain" description="Ionotropic glutamate receptor L-glutamate and glycine-binding" evidence="14">
    <location>
        <begin position="17"/>
        <end position="79"/>
    </location>
</feature>
<evidence type="ECO:0000256" key="13">
    <source>
        <dbReference type="SAM" id="Phobius"/>
    </source>
</evidence>
<reference evidence="15" key="1">
    <citation type="submission" date="2023-11" db="EMBL/GenBank/DDBJ databases">
        <title>Genome assemblies of two species of porcelain crab, Petrolisthes cinctipes and Petrolisthes manimaculis (Anomura: Porcellanidae).</title>
        <authorList>
            <person name="Angst P."/>
        </authorList>
    </citation>
    <scope>NUCLEOTIDE SEQUENCE</scope>
    <source>
        <strain evidence="15">PB745_02</strain>
        <tissue evidence="15">Gill</tissue>
    </source>
</reference>
<dbReference type="Gene3D" id="1.10.287.70">
    <property type="match status" value="1"/>
</dbReference>
<evidence type="ECO:0000256" key="3">
    <source>
        <dbReference type="ARBA" id="ARBA00022448"/>
    </source>
</evidence>
<organism evidence="15 16">
    <name type="scientific">Petrolisthes manimaculis</name>
    <dbReference type="NCBI Taxonomy" id="1843537"/>
    <lineage>
        <taxon>Eukaryota</taxon>
        <taxon>Metazoa</taxon>
        <taxon>Ecdysozoa</taxon>
        <taxon>Arthropoda</taxon>
        <taxon>Crustacea</taxon>
        <taxon>Multicrustacea</taxon>
        <taxon>Malacostraca</taxon>
        <taxon>Eumalacostraca</taxon>
        <taxon>Eucarida</taxon>
        <taxon>Decapoda</taxon>
        <taxon>Pleocyemata</taxon>
        <taxon>Anomura</taxon>
        <taxon>Galatheoidea</taxon>
        <taxon>Porcellanidae</taxon>
        <taxon>Petrolisthes</taxon>
    </lineage>
</organism>
<evidence type="ECO:0000256" key="6">
    <source>
        <dbReference type="ARBA" id="ARBA00022989"/>
    </source>
</evidence>
<evidence type="ECO:0000256" key="9">
    <source>
        <dbReference type="ARBA" id="ARBA00023170"/>
    </source>
</evidence>
<gene>
    <name evidence="15" type="ORF">Pmani_008825</name>
</gene>
<keyword evidence="12" id="KW-0407">Ion channel</keyword>
<dbReference type="SUPFAM" id="SSF53850">
    <property type="entry name" value="Periplasmic binding protein-like II"/>
    <property type="match status" value="1"/>
</dbReference>
<evidence type="ECO:0000259" key="14">
    <source>
        <dbReference type="SMART" id="SM00918"/>
    </source>
</evidence>
<keyword evidence="7" id="KW-0406">Ion transport</keyword>
<dbReference type="GO" id="GO:0015276">
    <property type="term" value="F:ligand-gated monoatomic ion channel activity"/>
    <property type="evidence" value="ECO:0007669"/>
    <property type="project" value="InterPro"/>
</dbReference>